<keyword evidence="2" id="KW-1185">Reference proteome</keyword>
<dbReference type="Proteomes" id="UP001446871">
    <property type="component" value="Unassembled WGS sequence"/>
</dbReference>
<name>A0ABR1UN61_9PEZI</name>
<comment type="caution">
    <text evidence="1">The sequence shown here is derived from an EMBL/GenBank/DDBJ whole genome shotgun (WGS) entry which is preliminary data.</text>
</comment>
<proteinExistence type="predicted"/>
<organism evidence="1 2">
    <name type="scientific">Apiospora saccharicola</name>
    <dbReference type="NCBI Taxonomy" id="335842"/>
    <lineage>
        <taxon>Eukaryota</taxon>
        <taxon>Fungi</taxon>
        <taxon>Dikarya</taxon>
        <taxon>Ascomycota</taxon>
        <taxon>Pezizomycotina</taxon>
        <taxon>Sordariomycetes</taxon>
        <taxon>Xylariomycetidae</taxon>
        <taxon>Amphisphaeriales</taxon>
        <taxon>Apiosporaceae</taxon>
        <taxon>Apiospora</taxon>
    </lineage>
</organism>
<evidence type="ECO:0000313" key="2">
    <source>
        <dbReference type="Proteomes" id="UP001446871"/>
    </source>
</evidence>
<reference evidence="1 2" key="1">
    <citation type="submission" date="2023-01" db="EMBL/GenBank/DDBJ databases">
        <title>Analysis of 21 Apiospora genomes using comparative genomics revels a genus with tremendous synthesis potential of carbohydrate active enzymes and secondary metabolites.</title>
        <authorList>
            <person name="Sorensen T."/>
        </authorList>
    </citation>
    <scope>NUCLEOTIDE SEQUENCE [LARGE SCALE GENOMIC DNA]</scope>
    <source>
        <strain evidence="1 2">CBS 83171</strain>
    </source>
</reference>
<evidence type="ECO:0000313" key="1">
    <source>
        <dbReference type="EMBL" id="KAK8059284.1"/>
    </source>
</evidence>
<protein>
    <submittedName>
        <fullName evidence="1">Uncharacterized protein</fullName>
    </submittedName>
</protein>
<accession>A0ABR1UN61</accession>
<dbReference type="EMBL" id="JAQQWM010000006">
    <property type="protein sequence ID" value="KAK8059284.1"/>
    <property type="molecule type" value="Genomic_DNA"/>
</dbReference>
<sequence length="131" mass="13673">MSQSRIAAPIRLFVARVERVEILAQLAAEPNVPNNGLVGDGPVSLLVIARSDLQGGREAGGQASEERKLGRVIALQAAHDDSHGITSVVSIADLLELSIVERLPKRAYKLADDFGGGGAPDHCKSPISDGG</sequence>
<gene>
    <name evidence="1" type="ORF">PG996_009214</name>
</gene>